<dbReference type="RefSeq" id="WP_268751904.1">
    <property type="nucleotide sequence ID" value="NZ_JAPRFQ010000001.1"/>
</dbReference>
<comment type="caution">
    <text evidence="7">The sequence shown here is derived from an EMBL/GenBank/DDBJ whole genome shotgun (WGS) entry which is preliminary data.</text>
</comment>
<evidence type="ECO:0000256" key="5">
    <source>
        <dbReference type="ARBA" id="ARBA00023136"/>
    </source>
</evidence>
<feature type="transmembrane region" description="Helical" evidence="6">
    <location>
        <begin position="439"/>
        <end position="456"/>
    </location>
</feature>
<evidence type="ECO:0000256" key="3">
    <source>
        <dbReference type="ARBA" id="ARBA00022692"/>
    </source>
</evidence>
<feature type="transmembrane region" description="Helical" evidence="6">
    <location>
        <begin position="175"/>
        <end position="197"/>
    </location>
</feature>
<evidence type="ECO:0000256" key="6">
    <source>
        <dbReference type="SAM" id="Phobius"/>
    </source>
</evidence>
<proteinExistence type="predicted"/>
<sequence length="479" mass="55047">MKDENNTALKAGSWYVISNFLVKAVGILTTPIITRLISPAEFGVYNTYRSMLLIMTILGTLNILASVNLARYDFTDKEYDEYISSISILSIISTTLIYLLANLFGDFVVSWTGLPMDLFNMMFFNIIFVNAFDVLQSKHRAQMKYKAFVVLSLIVSILAPILSIIFVSLQNSNRYLGYIFGTQLPIVIIGFFIFISIIKKGKTFYNKNYWHYALTISVPLIPHALSNNLLSQSDRVLINRYKGPGQVGLYSLAYSYSSVLATIWTSFNQAWAPWFYGKMKEESHEEIKYAVMPYTYAFSLFFIGMLAVGPEALRIFGPAEYQDGVWVIPPVLLGLFFQFVYSLYVNIEIFYKRTVLISLGTMSAALFNIVGNILLIPSFGFIGAAYTTLAGYILLFTIHYYFANRLAEKDIIGNHFIIKWVILMCLLTTIFTLLTNYFLIRYILLAILLVVFYLRYKDYINDFINKQIKPRFWRKKDDN</sequence>
<keyword evidence="4 6" id="KW-1133">Transmembrane helix</keyword>
<evidence type="ECO:0000256" key="4">
    <source>
        <dbReference type="ARBA" id="ARBA00022989"/>
    </source>
</evidence>
<dbReference type="InterPro" id="IPR050833">
    <property type="entry name" value="Poly_Biosynth_Transport"/>
</dbReference>
<gene>
    <name evidence="7" type="ORF">OW157_03275</name>
</gene>
<dbReference type="Pfam" id="PF01943">
    <property type="entry name" value="Polysacc_synt"/>
    <property type="match status" value="1"/>
</dbReference>
<feature type="transmembrane region" description="Helical" evidence="6">
    <location>
        <begin position="82"/>
        <end position="104"/>
    </location>
</feature>
<keyword evidence="2" id="KW-1003">Cell membrane</keyword>
<dbReference type="PANTHER" id="PTHR30250:SF11">
    <property type="entry name" value="O-ANTIGEN TRANSPORTER-RELATED"/>
    <property type="match status" value="1"/>
</dbReference>
<dbReference type="Proteomes" id="UP001146670">
    <property type="component" value="Unassembled WGS sequence"/>
</dbReference>
<feature type="transmembrane region" description="Helical" evidence="6">
    <location>
        <begin position="247"/>
        <end position="267"/>
    </location>
</feature>
<comment type="subcellular location">
    <subcellularLocation>
        <location evidence="1">Cell membrane</location>
        <topology evidence="1">Multi-pass membrane protein</topology>
    </subcellularLocation>
</comment>
<dbReference type="InterPro" id="IPR002797">
    <property type="entry name" value="Polysacc_synth"/>
</dbReference>
<evidence type="ECO:0000313" key="8">
    <source>
        <dbReference type="Proteomes" id="UP001146670"/>
    </source>
</evidence>
<feature type="transmembrane region" description="Helical" evidence="6">
    <location>
        <begin position="354"/>
        <end position="375"/>
    </location>
</feature>
<keyword evidence="3 6" id="KW-0812">Transmembrane</keyword>
<organism evidence="7 8">
    <name type="scientific">Aerococcus kribbianus</name>
    <dbReference type="NCBI Taxonomy" id="2999064"/>
    <lineage>
        <taxon>Bacteria</taxon>
        <taxon>Bacillati</taxon>
        <taxon>Bacillota</taxon>
        <taxon>Bacilli</taxon>
        <taxon>Lactobacillales</taxon>
        <taxon>Aerococcaceae</taxon>
        <taxon>Aerococcus</taxon>
    </lineage>
</organism>
<feature type="transmembrane region" description="Helical" evidence="6">
    <location>
        <begin position="327"/>
        <end position="347"/>
    </location>
</feature>
<evidence type="ECO:0000256" key="1">
    <source>
        <dbReference type="ARBA" id="ARBA00004651"/>
    </source>
</evidence>
<accession>A0A9X3FPP3</accession>
<dbReference type="GO" id="GO:0005886">
    <property type="term" value="C:plasma membrane"/>
    <property type="evidence" value="ECO:0007669"/>
    <property type="project" value="UniProtKB-SubCell"/>
</dbReference>
<feature type="transmembrane region" description="Helical" evidence="6">
    <location>
        <begin position="209"/>
        <end position="227"/>
    </location>
</feature>
<protein>
    <submittedName>
        <fullName evidence="7">Oligosaccharide flippase family protein</fullName>
    </submittedName>
</protein>
<evidence type="ECO:0000313" key="7">
    <source>
        <dbReference type="EMBL" id="MCZ0725589.1"/>
    </source>
</evidence>
<feature type="transmembrane region" description="Helical" evidence="6">
    <location>
        <begin position="116"/>
        <end position="135"/>
    </location>
</feature>
<name>A0A9X3FPP3_9LACT</name>
<feature type="transmembrane region" description="Helical" evidence="6">
    <location>
        <begin position="415"/>
        <end position="433"/>
    </location>
</feature>
<feature type="transmembrane region" description="Helical" evidence="6">
    <location>
        <begin position="50"/>
        <end position="70"/>
    </location>
</feature>
<evidence type="ECO:0000256" key="2">
    <source>
        <dbReference type="ARBA" id="ARBA00022475"/>
    </source>
</evidence>
<dbReference type="PANTHER" id="PTHR30250">
    <property type="entry name" value="PST FAMILY PREDICTED COLANIC ACID TRANSPORTER"/>
    <property type="match status" value="1"/>
</dbReference>
<feature type="transmembrane region" description="Helical" evidence="6">
    <location>
        <begin position="147"/>
        <end position="169"/>
    </location>
</feature>
<dbReference type="EMBL" id="JAPRFR010000001">
    <property type="protein sequence ID" value="MCZ0725589.1"/>
    <property type="molecule type" value="Genomic_DNA"/>
</dbReference>
<feature type="transmembrane region" description="Helical" evidence="6">
    <location>
        <begin position="12"/>
        <end position="38"/>
    </location>
</feature>
<keyword evidence="8" id="KW-1185">Reference proteome</keyword>
<feature type="transmembrane region" description="Helical" evidence="6">
    <location>
        <begin position="287"/>
        <end position="307"/>
    </location>
</feature>
<feature type="transmembrane region" description="Helical" evidence="6">
    <location>
        <begin position="381"/>
        <end position="403"/>
    </location>
</feature>
<keyword evidence="5 6" id="KW-0472">Membrane</keyword>
<reference evidence="7" key="1">
    <citation type="submission" date="2022-12" db="EMBL/GenBank/DDBJ databases">
        <title>Description and comparative metabolic analysis of Aerococcus sp. nov., isolated from the feces of a pig.</title>
        <authorList>
            <person name="Chang Y.-H."/>
        </authorList>
    </citation>
    <scope>NUCLEOTIDE SEQUENCE</scope>
    <source>
        <strain evidence="7">YH-aer222</strain>
    </source>
</reference>
<dbReference type="AlphaFoldDB" id="A0A9X3FPP3"/>